<dbReference type="InterPro" id="IPR027486">
    <property type="entry name" value="Ribosomal_uS10_dom"/>
</dbReference>
<dbReference type="GO" id="GO:1990904">
    <property type="term" value="C:ribonucleoprotein complex"/>
    <property type="evidence" value="ECO:0007669"/>
    <property type="project" value="UniProtKB-KW"/>
</dbReference>
<sequence length="104" mass="12188">MNHTVKTHTYLCKVWSSSTDLKALKNWFLLLPLIKKCTGLSTKTKRFTLLRSPLGNKTAKDQFERKEYRSYFFLKSEDPSRILAFLNILRHSTGVKLKILIKLQ</sequence>
<geneLocation type="mitochondrion" evidence="4"/>
<dbReference type="Gene3D" id="3.30.70.600">
    <property type="entry name" value="Ribosomal protein S10 domain"/>
    <property type="match status" value="1"/>
</dbReference>
<gene>
    <name evidence="4" type="primary">rps10</name>
    <name evidence="5" type="ORF">Pbin_007</name>
    <name evidence="4" type="ORF">PebiMp38</name>
</gene>
<organism evidence="4">
    <name type="scientific">Petalonia binghamiae</name>
    <dbReference type="NCBI Taxonomy" id="698476"/>
    <lineage>
        <taxon>Eukaryota</taxon>
        <taxon>Sar</taxon>
        <taxon>Stramenopiles</taxon>
        <taxon>Ochrophyta</taxon>
        <taxon>PX clade</taxon>
        <taxon>Phaeophyceae</taxon>
        <taxon>Ectocarpales</taxon>
        <taxon>Scytosiphonaceae</taxon>
        <taxon>Petalonia</taxon>
    </lineage>
</organism>
<proteinExistence type="predicted"/>
<reference evidence="5" key="3">
    <citation type="journal article" date="2020" name="Sci. Rep.">
        <title>Organelle inheritance and genome architecture variation in isogamous brown algae.</title>
        <authorList>
            <person name="Choi J.W."/>
            <person name="Graf L."/>
            <person name="Peters A.F."/>
            <person name="Cock J.M."/>
            <person name="Nishitsuji K."/>
            <person name="Arimoto A."/>
            <person name="Shoguchi E."/>
            <person name="Nagasato C."/>
            <person name="Choi C.G."/>
            <person name="Yoon H.S."/>
        </authorList>
    </citation>
    <scope>NUCLEOTIDE SEQUENCE</scope>
</reference>
<protein>
    <submittedName>
        <fullName evidence="4">Ribosomal protein S10</fullName>
    </submittedName>
</protein>
<reference evidence="4" key="1">
    <citation type="submission" date="2017-06" db="EMBL/GenBank/DDBJ databases">
        <authorList>
            <person name="Kim H.J."/>
            <person name="Triplett B.A."/>
        </authorList>
    </citation>
    <scope>NUCLEOTIDE SEQUENCE</scope>
</reference>
<dbReference type="RefSeq" id="YP_009454568.1">
    <property type="nucleotide sequence ID" value="NC_036747.1"/>
</dbReference>
<reference evidence="4" key="2">
    <citation type="submission" date="2018-01" db="EMBL/GenBank/DDBJ databases">
        <title>Complete Sequences ofthe Mitochondrial DNA of the Petalonia binghamiae and Mitochondrial Genome Evolution in Scytosiphonaceae.</title>
        <authorList>
            <person name="Liu T."/>
        </authorList>
    </citation>
    <scope>NUCLEOTIDE SEQUENCE</scope>
</reference>
<name>A0A2H4ZR19_9PHAE</name>
<evidence type="ECO:0000256" key="2">
    <source>
        <dbReference type="ARBA" id="ARBA00023274"/>
    </source>
</evidence>
<dbReference type="GeneID" id="35455250"/>
<dbReference type="SUPFAM" id="SSF54999">
    <property type="entry name" value="Ribosomal protein S10"/>
    <property type="match status" value="1"/>
</dbReference>
<dbReference type="Pfam" id="PF00338">
    <property type="entry name" value="Ribosomal_S10"/>
    <property type="match status" value="1"/>
</dbReference>
<keyword evidence="1 4" id="KW-0689">Ribosomal protein</keyword>
<evidence type="ECO:0000259" key="3">
    <source>
        <dbReference type="Pfam" id="PF00338"/>
    </source>
</evidence>
<dbReference type="EMBL" id="MG488291">
    <property type="protein sequence ID" value="AZJ13593.1"/>
    <property type="molecule type" value="Genomic_DNA"/>
</dbReference>
<dbReference type="AlphaFoldDB" id="A0A2H4ZR19"/>
<evidence type="ECO:0000256" key="1">
    <source>
        <dbReference type="ARBA" id="ARBA00022980"/>
    </source>
</evidence>
<evidence type="ECO:0000313" key="5">
    <source>
        <dbReference type="EMBL" id="AZJ13593.1"/>
    </source>
</evidence>
<keyword evidence="4" id="KW-0496">Mitochondrion</keyword>
<dbReference type="InterPro" id="IPR036838">
    <property type="entry name" value="Ribosomal_uS10_dom_sf"/>
</dbReference>
<evidence type="ECO:0000313" key="4">
    <source>
        <dbReference type="EMBL" id="AUG32984.1"/>
    </source>
</evidence>
<dbReference type="EMBL" id="MF374731">
    <property type="protein sequence ID" value="AUG32984.1"/>
    <property type="molecule type" value="Genomic_DNA"/>
</dbReference>
<accession>A0A2H4ZR19</accession>
<keyword evidence="2" id="KW-0687">Ribonucleoprotein</keyword>
<dbReference type="GO" id="GO:0005840">
    <property type="term" value="C:ribosome"/>
    <property type="evidence" value="ECO:0007669"/>
    <property type="project" value="UniProtKB-KW"/>
</dbReference>
<feature type="domain" description="Small ribosomal subunit protein uS10" evidence="3">
    <location>
        <begin position="34"/>
        <end position="99"/>
    </location>
</feature>